<proteinExistence type="predicted"/>
<sequence length="247" mass="28716">MRKVKDYSEDEYKNATELEDEEETMDDMTEDELVSEDEDELVAEDEDELMAEDEGDEFVAEDEDELVAEDEGELLVEDEHAADEPVAEDEEEPRAEDDDGTRPEVPIQRSERGTRSIKSRSRNKGGASKSSVWNHFDTKTVKYPGRPVCRKCNTLFSAGSGTSTLRRHLSSHKIPAPKRLQRTMHDYRIDPHPEKEQEERDKLVANWVVCDIQPFSVVECEEWRQMIAKFDPRYRFHNRHTLKDNIV</sequence>
<dbReference type="GO" id="GO:0003677">
    <property type="term" value="F:DNA binding"/>
    <property type="evidence" value="ECO:0007669"/>
    <property type="project" value="InterPro"/>
</dbReference>
<evidence type="ECO:0000256" key="7">
    <source>
        <dbReference type="ARBA" id="ARBA00023242"/>
    </source>
</evidence>
<accession>A0A2I1FVI0</accession>
<dbReference type="InterPro" id="IPR052035">
    <property type="entry name" value="ZnF_BED_domain_contain"/>
</dbReference>
<dbReference type="VEuPathDB" id="FungiDB:RhiirFUN_003800"/>
<feature type="non-terminal residue" evidence="11">
    <location>
        <position position="247"/>
    </location>
</feature>
<evidence type="ECO:0000256" key="2">
    <source>
        <dbReference type="ARBA" id="ARBA00022723"/>
    </source>
</evidence>
<dbReference type="Proteomes" id="UP000234323">
    <property type="component" value="Unassembled WGS sequence"/>
</dbReference>
<dbReference type="InterPro" id="IPR036236">
    <property type="entry name" value="Znf_C2H2_sf"/>
</dbReference>
<keyword evidence="12" id="KW-1185">Reference proteome</keyword>
<dbReference type="GO" id="GO:0005634">
    <property type="term" value="C:nucleus"/>
    <property type="evidence" value="ECO:0007669"/>
    <property type="project" value="UniProtKB-SubCell"/>
</dbReference>
<evidence type="ECO:0000259" key="10">
    <source>
        <dbReference type="PROSITE" id="PS50808"/>
    </source>
</evidence>
<dbReference type="PANTHER" id="PTHR46481">
    <property type="entry name" value="ZINC FINGER BED DOMAIN-CONTAINING PROTEIN 4"/>
    <property type="match status" value="1"/>
</dbReference>
<comment type="subcellular location">
    <subcellularLocation>
        <location evidence="1">Nucleus</location>
    </subcellularLocation>
</comment>
<keyword evidence="3 8" id="KW-0863">Zinc-finger</keyword>
<dbReference type="AlphaFoldDB" id="A0A2I1FVI0"/>
<comment type="caution">
    <text evidence="11">The sequence shown here is derived from an EMBL/GenBank/DDBJ whole genome shotgun (WGS) entry which is preliminary data.</text>
</comment>
<organism evidence="11 12">
    <name type="scientific">Rhizophagus irregularis</name>
    <dbReference type="NCBI Taxonomy" id="588596"/>
    <lineage>
        <taxon>Eukaryota</taxon>
        <taxon>Fungi</taxon>
        <taxon>Fungi incertae sedis</taxon>
        <taxon>Mucoromycota</taxon>
        <taxon>Glomeromycotina</taxon>
        <taxon>Glomeromycetes</taxon>
        <taxon>Glomerales</taxon>
        <taxon>Glomeraceae</taxon>
        <taxon>Rhizophagus</taxon>
    </lineage>
</organism>
<feature type="region of interest" description="Disordered" evidence="9">
    <location>
        <begin position="1"/>
        <end position="131"/>
    </location>
</feature>
<evidence type="ECO:0000256" key="5">
    <source>
        <dbReference type="ARBA" id="ARBA00023015"/>
    </source>
</evidence>
<dbReference type="EMBL" id="LLXI01000026">
    <property type="protein sequence ID" value="PKY38384.1"/>
    <property type="molecule type" value="Genomic_DNA"/>
</dbReference>
<keyword evidence="4" id="KW-0862">Zinc</keyword>
<dbReference type="Pfam" id="PF02892">
    <property type="entry name" value="zf-BED"/>
    <property type="match status" value="1"/>
</dbReference>
<reference evidence="11 12" key="1">
    <citation type="submission" date="2015-10" db="EMBL/GenBank/DDBJ databases">
        <title>Genome analyses suggest a sexual origin of heterokaryosis in a supposedly ancient asexual fungus.</title>
        <authorList>
            <person name="Ropars J."/>
            <person name="Sedzielewska K."/>
            <person name="Noel J."/>
            <person name="Charron P."/>
            <person name="Farinelli L."/>
            <person name="Marton T."/>
            <person name="Kruger M."/>
            <person name="Pelin A."/>
            <person name="Brachmann A."/>
            <person name="Corradi N."/>
        </authorList>
    </citation>
    <scope>NUCLEOTIDE SEQUENCE [LARGE SCALE GENOMIC DNA]</scope>
    <source>
        <strain evidence="11 12">A4</strain>
    </source>
</reference>
<keyword evidence="2" id="KW-0479">Metal-binding</keyword>
<evidence type="ECO:0000313" key="12">
    <source>
        <dbReference type="Proteomes" id="UP000234323"/>
    </source>
</evidence>
<evidence type="ECO:0000256" key="1">
    <source>
        <dbReference type="ARBA" id="ARBA00004123"/>
    </source>
</evidence>
<feature type="compositionally biased region" description="Acidic residues" evidence="9">
    <location>
        <begin position="85"/>
        <end position="99"/>
    </location>
</feature>
<dbReference type="InterPro" id="IPR003656">
    <property type="entry name" value="Znf_BED"/>
</dbReference>
<dbReference type="GO" id="GO:0009791">
    <property type="term" value="P:post-embryonic development"/>
    <property type="evidence" value="ECO:0007669"/>
    <property type="project" value="UniProtKB-ARBA"/>
</dbReference>
<keyword evidence="6" id="KW-0804">Transcription</keyword>
<gene>
    <name evidence="11" type="ORF">RhiirA4_439351</name>
</gene>
<feature type="domain" description="BED-type" evidence="10">
    <location>
        <begin position="127"/>
        <end position="199"/>
    </location>
</feature>
<feature type="compositionally biased region" description="Acidic residues" evidence="9">
    <location>
        <begin position="17"/>
        <end position="76"/>
    </location>
</feature>
<evidence type="ECO:0000313" key="11">
    <source>
        <dbReference type="EMBL" id="PKY38384.1"/>
    </source>
</evidence>
<protein>
    <recommendedName>
        <fullName evidence="10">BED-type domain-containing protein</fullName>
    </recommendedName>
</protein>
<dbReference type="SUPFAM" id="SSF140996">
    <property type="entry name" value="Hermes dimerisation domain"/>
    <property type="match status" value="1"/>
</dbReference>
<dbReference type="GO" id="GO:0008270">
    <property type="term" value="F:zinc ion binding"/>
    <property type="evidence" value="ECO:0007669"/>
    <property type="project" value="UniProtKB-KW"/>
</dbReference>
<evidence type="ECO:0000256" key="3">
    <source>
        <dbReference type="ARBA" id="ARBA00022771"/>
    </source>
</evidence>
<dbReference type="SUPFAM" id="SSF57667">
    <property type="entry name" value="beta-beta-alpha zinc fingers"/>
    <property type="match status" value="1"/>
</dbReference>
<dbReference type="VEuPathDB" id="FungiDB:FUN_011759"/>
<evidence type="ECO:0000256" key="8">
    <source>
        <dbReference type="PROSITE-ProRule" id="PRU00027"/>
    </source>
</evidence>
<keyword evidence="5" id="KW-0805">Transcription regulation</keyword>
<feature type="compositionally biased region" description="Basic and acidic residues" evidence="9">
    <location>
        <begin position="1"/>
        <end position="16"/>
    </location>
</feature>
<dbReference type="VEuPathDB" id="FungiDB:RhiirA1_457546"/>
<evidence type="ECO:0000256" key="9">
    <source>
        <dbReference type="SAM" id="MobiDB-lite"/>
    </source>
</evidence>
<name>A0A2I1FVI0_9GLOM</name>
<dbReference type="PANTHER" id="PTHR46481:SF10">
    <property type="entry name" value="ZINC FINGER BED DOMAIN-CONTAINING PROTEIN 39"/>
    <property type="match status" value="1"/>
</dbReference>
<dbReference type="SMART" id="SM00614">
    <property type="entry name" value="ZnF_BED"/>
    <property type="match status" value="1"/>
</dbReference>
<evidence type="ECO:0000256" key="6">
    <source>
        <dbReference type="ARBA" id="ARBA00023163"/>
    </source>
</evidence>
<keyword evidence="7" id="KW-0539">Nucleus</keyword>
<dbReference type="PROSITE" id="PS50808">
    <property type="entry name" value="ZF_BED"/>
    <property type="match status" value="1"/>
</dbReference>
<evidence type="ECO:0000256" key="4">
    <source>
        <dbReference type="ARBA" id="ARBA00022833"/>
    </source>
</evidence>